<dbReference type="Proteomes" id="UP000189796">
    <property type="component" value="Chromosome I"/>
</dbReference>
<dbReference type="EMBL" id="LT670817">
    <property type="protein sequence ID" value="SHH03598.1"/>
    <property type="molecule type" value="Genomic_DNA"/>
</dbReference>
<dbReference type="RefSeq" id="WP_079602445.1">
    <property type="nucleotide sequence ID" value="NZ_LT670817.1"/>
</dbReference>
<accession>A0A1M5PPD7</accession>
<gene>
    <name evidence="1" type="ORF">SAMN05443248_3453</name>
</gene>
<sequence>MALEQRRQAVTDAYLALESSKKIMDSCVKAYEAMLLHGSADDIIRYRAAVMSACEAYIDRIDQLIWTQMELDGIDPISRKLR</sequence>
<reference evidence="1 2" key="1">
    <citation type="submission" date="2016-11" db="EMBL/GenBank/DDBJ databases">
        <authorList>
            <person name="Jaros S."/>
            <person name="Januszkiewicz K."/>
            <person name="Wedrychowicz H."/>
        </authorList>
    </citation>
    <scope>NUCLEOTIDE SEQUENCE [LARGE SCALE GENOMIC DNA]</scope>
    <source>
        <strain evidence="1 2">GAS138</strain>
    </source>
</reference>
<evidence type="ECO:0000313" key="2">
    <source>
        <dbReference type="Proteomes" id="UP000189796"/>
    </source>
</evidence>
<organism evidence="1 2">
    <name type="scientific">Bradyrhizobium erythrophlei</name>
    <dbReference type="NCBI Taxonomy" id="1437360"/>
    <lineage>
        <taxon>Bacteria</taxon>
        <taxon>Pseudomonadati</taxon>
        <taxon>Pseudomonadota</taxon>
        <taxon>Alphaproteobacteria</taxon>
        <taxon>Hyphomicrobiales</taxon>
        <taxon>Nitrobacteraceae</taxon>
        <taxon>Bradyrhizobium</taxon>
    </lineage>
</organism>
<protein>
    <submittedName>
        <fullName evidence="1">Uncharacterized protein</fullName>
    </submittedName>
</protein>
<proteinExistence type="predicted"/>
<evidence type="ECO:0000313" key="1">
    <source>
        <dbReference type="EMBL" id="SHH03598.1"/>
    </source>
</evidence>
<dbReference type="AlphaFoldDB" id="A0A1M5PPD7"/>
<name>A0A1M5PPD7_9BRAD</name>